<evidence type="ECO:0000256" key="1">
    <source>
        <dbReference type="SAM" id="Phobius"/>
    </source>
</evidence>
<dbReference type="AlphaFoldDB" id="Q3UR13"/>
<reference evidence="2" key="1">
    <citation type="journal article" date="1999" name="Methods Enzymol.">
        <title>High-efficiency full-length cDNA cloning.</title>
        <authorList>
            <person name="Carninci P."/>
            <person name="Hayashizaki Y."/>
        </authorList>
    </citation>
    <scope>NUCLEOTIDE SEQUENCE</scope>
    <source>
        <strain evidence="2">C57BL/6J</strain>
        <tissue evidence="2">Spinal ganglion</tissue>
    </source>
</reference>
<dbReference type="AGR" id="MGI:2140592"/>
<name>Q3UR13_MOUSE</name>
<reference evidence="2" key="4">
    <citation type="journal article" date="2001" name="Nature">
        <title>Functional annotation of a full-length mouse cDNA collection.</title>
        <authorList>
            <consortium name="The RIKEN Genome Exploration Research Group Phase II Team and the FANTOM Consortium"/>
        </authorList>
    </citation>
    <scope>NUCLEOTIDE SEQUENCE</scope>
    <source>
        <strain evidence="2">C57BL/6J</strain>
        <tissue evidence="2">Spinal ganglion</tissue>
    </source>
</reference>
<evidence type="ECO:0000313" key="3">
    <source>
        <dbReference type="MGI" id="MGI:2140592"/>
    </source>
</evidence>
<reference evidence="2" key="6">
    <citation type="submission" date="2004-03" db="EMBL/GenBank/DDBJ databases">
        <authorList>
            <person name="Arakawa T."/>
            <person name="Carninci P."/>
            <person name="Fukuda S."/>
            <person name="Hashizume W."/>
            <person name="Hayashida K."/>
            <person name="Hori F."/>
            <person name="Iida J."/>
            <person name="Imamura K."/>
            <person name="Imotani K."/>
            <person name="Itoh M."/>
            <person name="Kanagawa S."/>
            <person name="Kawai J."/>
            <person name="Kojima M."/>
            <person name="Konno H."/>
            <person name="Murata M."/>
            <person name="Nakamura M."/>
            <person name="Ninomiya N."/>
            <person name="Nishiyori H."/>
            <person name="Nomura K."/>
            <person name="Ohno M."/>
            <person name="Sakazume N."/>
            <person name="Sano H."/>
            <person name="Sasaki D."/>
            <person name="Shibata K."/>
            <person name="Shiraki T."/>
            <person name="Tagami M."/>
            <person name="Tagami Y."/>
            <person name="Waki K."/>
            <person name="Watahiki A."/>
            <person name="Muramatsu M."/>
            <person name="Hayashizaki Y."/>
        </authorList>
    </citation>
    <scope>NUCLEOTIDE SEQUENCE</scope>
    <source>
        <strain evidence="2">C57BL/6J</strain>
        <tissue evidence="2">Spinal ganglion</tissue>
    </source>
</reference>
<organism evidence="2">
    <name type="scientific">Mus musculus</name>
    <name type="common">Mouse</name>
    <dbReference type="NCBI Taxonomy" id="10090"/>
    <lineage>
        <taxon>Eukaryota</taxon>
        <taxon>Metazoa</taxon>
        <taxon>Chordata</taxon>
        <taxon>Craniata</taxon>
        <taxon>Vertebrata</taxon>
        <taxon>Euteleostomi</taxon>
        <taxon>Mammalia</taxon>
        <taxon>Eutheria</taxon>
        <taxon>Euarchontoglires</taxon>
        <taxon>Glires</taxon>
        <taxon>Rodentia</taxon>
        <taxon>Myomorpha</taxon>
        <taxon>Muroidea</taxon>
        <taxon>Muridae</taxon>
        <taxon>Murinae</taxon>
        <taxon>Mus</taxon>
        <taxon>Mus</taxon>
    </lineage>
</organism>
<evidence type="ECO:0000313" key="2">
    <source>
        <dbReference type="EMBL" id="BAE24875.1"/>
    </source>
</evidence>
<reference evidence="2" key="3">
    <citation type="journal article" date="2000" name="Genome Res.">
        <title>RIKEN integrated sequence analysis (RISA) system--384-format sequencing pipeline with 384 multicapillary sequencer.</title>
        <authorList>
            <person name="Shibata K."/>
            <person name="Itoh M."/>
            <person name="Aizawa K."/>
            <person name="Nagaoka S."/>
            <person name="Sasaki N."/>
            <person name="Carninci P."/>
            <person name="Konno H."/>
            <person name="Akiyama J."/>
            <person name="Nishi K."/>
            <person name="Kitsunai T."/>
            <person name="Tashiro H."/>
            <person name="Itoh M."/>
            <person name="Sumi N."/>
            <person name="Ishii Y."/>
            <person name="Nakamura S."/>
            <person name="Hazama M."/>
            <person name="Nishine T."/>
            <person name="Harada A."/>
            <person name="Yamamoto R."/>
            <person name="Matsumoto H."/>
            <person name="Sakaguchi S."/>
            <person name="Ikegami T."/>
            <person name="Kashiwagi K."/>
            <person name="Fujiwake S."/>
            <person name="Inoue K."/>
            <person name="Togawa Y."/>
            <person name="Izawa M."/>
            <person name="Ohara E."/>
            <person name="Watahiki M."/>
            <person name="Yoneda Y."/>
            <person name="Ishikawa T."/>
            <person name="Ozawa K."/>
            <person name="Tanaka T."/>
            <person name="Matsuura S."/>
            <person name="Kawai J."/>
            <person name="Okazaki Y."/>
            <person name="Muramatsu M."/>
            <person name="Inoue Y."/>
            <person name="Kira A."/>
            <person name="Hayashizaki Y."/>
        </authorList>
    </citation>
    <scope>NUCLEOTIDE SEQUENCE</scope>
    <source>
        <strain evidence="2">C57BL/6J</strain>
        <tissue evidence="2">Spinal ganglion</tissue>
    </source>
</reference>
<reference evidence="2" key="8">
    <citation type="journal article" date="2005" name="Science">
        <title>Antisense Transcription in the Mammalian Transcriptome.</title>
        <authorList>
            <consortium name="RIKEN Genome Exploration Research Group and Genome Science Group (Genome Network Project Core Group) and the FANTOM Consortium"/>
        </authorList>
    </citation>
    <scope>NUCLEOTIDE SEQUENCE</scope>
    <source>
        <strain evidence="2">C57BL/6J</strain>
        <tissue evidence="2">Spinal ganglion</tissue>
    </source>
</reference>
<reference evidence="2" key="2">
    <citation type="journal article" date="2000" name="Genome Res.">
        <title>Normalization and subtraction of cap-trapper-selected cDNAs to prepare full-length cDNA libraries for rapid discovery of new genes.</title>
        <authorList>
            <person name="Carninci P."/>
            <person name="Shibata Y."/>
            <person name="Hayatsu N."/>
            <person name="Sugahara Y."/>
            <person name="Shibata K."/>
            <person name="Itoh M."/>
            <person name="Konno H."/>
            <person name="Okazaki Y."/>
            <person name="Muramatsu M."/>
            <person name="Hayashizaki Y."/>
        </authorList>
    </citation>
    <scope>NUCLEOTIDE SEQUENCE</scope>
    <source>
        <strain evidence="2">C57BL/6J</strain>
        <tissue evidence="2">Spinal ganglion</tissue>
    </source>
</reference>
<reference evidence="2" key="7">
    <citation type="journal article" date="2005" name="Science">
        <title>The Transcriptional Landscape of the Mammalian Genome.</title>
        <authorList>
            <consortium name="The FANTOM Consortium"/>
            <consortium name="Riken Genome Exploration Research Group and Genome Science Group (Genome Network Project Core Group)"/>
        </authorList>
    </citation>
    <scope>NUCLEOTIDE SEQUENCE</scope>
    <source>
        <strain evidence="2">C57BL/6J</strain>
        <tissue evidence="2">Spinal ganglion</tissue>
    </source>
</reference>
<proteinExistence type="evidence at transcript level"/>
<dbReference type="MGI" id="MGI:2140592">
    <property type="gene designation" value="Slc44a1"/>
</dbReference>
<keyword evidence="1" id="KW-0812">Transmembrane</keyword>
<keyword evidence="1" id="KW-1133">Transmembrane helix</keyword>
<dbReference type="EMBL" id="AK141895">
    <property type="protein sequence ID" value="BAE24875.1"/>
    <property type="molecule type" value="mRNA"/>
</dbReference>
<keyword evidence="1" id="KW-0472">Membrane</keyword>
<protein>
    <submittedName>
        <fullName evidence="2">Uncharacterized protein</fullName>
    </submittedName>
</protein>
<sequence>MFGGTFGISCFAGLLAFFFLFLKLTRYEWLIFHCSAYCNGECFKKKKV</sequence>
<reference evidence="2" key="5">
    <citation type="journal article" date="2002" name="Nature">
        <title>Analysis of the mouse transcriptome based on functional annotation of 60,770 full-length cDNAs.</title>
        <authorList>
            <consortium name="The FANTOM Consortium and the RIKEN Genome Exploration Research Group Phase I and II Team"/>
        </authorList>
    </citation>
    <scope>NUCLEOTIDE SEQUENCE</scope>
    <source>
        <strain evidence="2">C57BL/6J</strain>
        <tissue evidence="2">Spinal ganglion</tissue>
    </source>
</reference>
<gene>
    <name evidence="3" type="primary">Slc44a1</name>
</gene>
<accession>Q3UR13</accession>
<feature type="transmembrane region" description="Helical" evidence="1">
    <location>
        <begin position="6"/>
        <end position="22"/>
    </location>
</feature>